<dbReference type="AlphaFoldDB" id="A0A8J2KT28"/>
<organism evidence="2 3">
    <name type="scientific">Allacma fusca</name>
    <dbReference type="NCBI Taxonomy" id="39272"/>
    <lineage>
        <taxon>Eukaryota</taxon>
        <taxon>Metazoa</taxon>
        <taxon>Ecdysozoa</taxon>
        <taxon>Arthropoda</taxon>
        <taxon>Hexapoda</taxon>
        <taxon>Collembola</taxon>
        <taxon>Symphypleona</taxon>
        <taxon>Sminthuridae</taxon>
        <taxon>Allacma</taxon>
    </lineage>
</organism>
<dbReference type="InterPro" id="IPR001952">
    <property type="entry name" value="Alkaline_phosphatase"/>
</dbReference>
<protein>
    <recommendedName>
        <fullName evidence="4">Alkaline phosphatase</fullName>
    </recommendedName>
</protein>
<feature type="non-terminal residue" evidence="2">
    <location>
        <position position="1"/>
    </location>
</feature>
<keyword evidence="1" id="KW-0479">Metal-binding</keyword>
<reference evidence="2" key="1">
    <citation type="submission" date="2021-06" db="EMBL/GenBank/DDBJ databases">
        <authorList>
            <person name="Hodson N. C."/>
            <person name="Mongue J. A."/>
            <person name="Jaron S. K."/>
        </authorList>
    </citation>
    <scope>NUCLEOTIDE SEQUENCE</scope>
</reference>
<feature type="binding site" evidence="1">
    <location>
        <position position="34"/>
    </location>
    <ligand>
        <name>Zn(2+)</name>
        <dbReference type="ChEBI" id="CHEBI:29105"/>
        <label>2</label>
    </ligand>
</feature>
<accession>A0A8J2KT28</accession>
<dbReference type="GO" id="GO:0046872">
    <property type="term" value="F:metal ion binding"/>
    <property type="evidence" value="ECO:0007669"/>
    <property type="project" value="UniProtKB-KW"/>
</dbReference>
<dbReference type="Proteomes" id="UP000708208">
    <property type="component" value="Unassembled WGS sequence"/>
</dbReference>
<comment type="cofactor">
    <cofactor evidence="1">
        <name>Zn(2+)</name>
        <dbReference type="ChEBI" id="CHEBI:29105"/>
    </cofactor>
    <text evidence="1">Binds 2 Zn(2+) ions.</text>
</comment>
<dbReference type="OrthoDB" id="5818554at2759"/>
<sequence>QKALIETIAMDEAVRIADKMTSEEDTLLLVTADHAHVFTISGYPGRGNPILGIAGTSPIDGLPFNTLSYANGPGFRPPDVNGHRHDVTNDNFTNKDYQQPAGVPLSSETHGGDDVIIYSRGPFSHLLTGVVNQCFIPHVISYASCTGYGAKYCDIL</sequence>
<gene>
    <name evidence="2" type="ORF">AFUS01_LOCUS29015</name>
</gene>
<proteinExistence type="predicted"/>
<dbReference type="PANTHER" id="PTHR11596:SF5">
    <property type="entry name" value="ALKALINE PHOSPHATASE"/>
    <property type="match status" value="1"/>
</dbReference>
<dbReference type="Pfam" id="PF00245">
    <property type="entry name" value="Alk_phosphatase"/>
    <property type="match status" value="1"/>
</dbReference>
<evidence type="ECO:0000313" key="3">
    <source>
        <dbReference type="Proteomes" id="UP000708208"/>
    </source>
</evidence>
<evidence type="ECO:0000313" key="2">
    <source>
        <dbReference type="EMBL" id="CAG7818514.1"/>
    </source>
</evidence>
<keyword evidence="1" id="KW-0862">Zinc</keyword>
<name>A0A8J2KT28_9HEXA</name>
<dbReference type="GO" id="GO:0004035">
    <property type="term" value="F:alkaline phosphatase activity"/>
    <property type="evidence" value="ECO:0007669"/>
    <property type="project" value="TreeGrafter"/>
</dbReference>
<keyword evidence="3" id="KW-1185">Reference proteome</keyword>
<feature type="binding site" evidence="1">
    <location>
        <position position="33"/>
    </location>
    <ligand>
        <name>Zn(2+)</name>
        <dbReference type="ChEBI" id="CHEBI:29105"/>
        <label>2</label>
    </ligand>
</feature>
<dbReference type="PANTHER" id="PTHR11596">
    <property type="entry name" value="ALKALINE PHOSPHATASE"/>
    <property type="match status" value="1"/>
</dbReference>
<dbReference type="EMBL" id="CAJVCH010422778">
    <property type="protein sequence ID" value="CAG7818514.1"/>
    <property type="molecule type" value="Genomic_DNA"/>
</dbReference>
<comment type="caution">
    <text evidence="2">The sequence shown here is derived from an EMBL/GenBank/DDBJ whole genome shotgun (WGS) entry which is preliminary data.</text>
</comment>
<feature type="binding site" evidence="1">
    <location>
        <position position="110"/>
    </location>
    <ligand>
        <name>Zn(2+)</name>
        <dbReference type="ChEBI" id="CHEBI:29105"/>
        <label>2</label>
    </ligand>
</feature>
<evidence type="ECO:0008006" key="4">
    <source>
        <dbReference type="Google" id="ProtNLM"/>
    </source>
</evidence>
<evidence type="ECO:0000256" key="1">
    <source>
        <dbReference type="PIRSR" id="PIRSR601952-2"/>
    </source>
</evidence>